<evidence type="ECO:0000256" key="1">
    <source>
        <dbReference type="ARBA" id="ARBA00022741"/>
    </source>
</evidence>
<sequence length="520" mass="57558">MALATSVHDLRTLIRSCHPLIVIETVEEERVLALLQSVAAQERMPLFEWSITKGLTRADDGPTLSKMTATPLALLQHLNGLTVEAVFWLKDLVPHLQDAAVTRQLREVSAVYGRSRSTCILTGHPIVLPPDLEAMAVRLDLQLPDRTELQSMLHSVLSSLGTRTTPRRPRSTTIAQSILGSLTDTKPADAGLSAQEREAILRALRGLTLHQARQVITQCVVEDGTLSADDVQKILKRKVQAIKDGGLLEYYPLEDNRFELGGFMNLKSWLERAKVGFTAEAKALNLTPPRGIMLVGVPGCGKSLAAKAIAREWQLPLLKLDAGRLFDKFVGESEKNFRKAIETAESLSPIVLWIDEIEKAMAAGGGSGDADAGLSRRLFGAFLTWLQEKKQEVFVIATANNLTLLPPELLRKGRFDEIFFVDLPDDGEREAIWNIHLGLRKQDRTQFDLGKIVSASDGFSGSEIEQAVVAALYRALHQKTPLTTDLLIEELTHTIPLSVTRREDIDRLRETAQGRFVNVR</sequence>
<evidence type="ECO:0000313" key="7">
    <source>
        <dbReference type="Proteomes" id="UP000248168"/>
    </source>
</evidence>
<evidence type="ECO:0000256" key="4">
    <source>
        <dbReference type="ARBA" id="ARBA00040480"/>
    </source>
</evidence>
<dbReference type="OrthoDB" id="9806903at2"/>
<dbReference type="InterPro" id="IPR003593">
    <property type="entry name" value="AAA+_ATPase"/>
</dbReference>
<dbReference type="Gene3D" id="3.40.50.300">
    <property type="entry name" value="P-loop containing nucleotide triphosphate hydrolases"/>
    <property type="match status" value="1"/>
</dbReference>
<accession>A0A330LFN8</accession>
<evidence type="ECO:0000256" key="3">
    <source>
        <dbReference type="ARBA" id="ARBA00038088"/>
    </source>
</evidence>
<dbReference type="EMBL" id="OUNR01000017">
    <property type="protein sequence ID" value="SPP65848.1"/>
    <property type="molecule type" value="Genomic_DNA"/>
</dbReference>
<dbReference type="GO" id="GO:0005524">
    <property type="term" value="F:ATP binding"/>
    <property type="evidence" value="ECO:0007669"/>
    <property type="project" value="UniProtKB-KW"/>
</dbReference>
<dbReference type="PANTHER" id="PTHR42960">
    <property type="entry name" value="YCF46 PROTEIN"/>
    <property type="match status" value="1"/>
</dbReference>
<dbReference type="Pfam" id="PF00004">
    <property type="entry name" value="AAA"/>
    <property type="match status" value="1"/>
</dbReference>
<comment type="similarity">
    <text evidence="3">Belongs to the AAA ATPase family. Highly divergent.</text>
</comment>
<dbReference type="RefSeq" id="WP_121990071.1">
    <property type="nucleotide sequence ID" value="NZ_OUNR01000017.1"/>
</dbReference>
<organism evidence="6 7">
    <name type="scientific">Nitrospira lenta</name>
    <dbReference type="NCBI Taxonomy" id="1436998"/>
    <lineage>
        <taxon>Bacteria</taxon>
        <taxon>Pseudomonadati</taxon>
        <taxon>Nitrospirota</taxon>
        <taxon>Nitrospiria</taxon>
        <taxon>Nitrospirales</taxon>
        <taxon>Nitrospiraceae</taxon>
        <taxon>Nitrospira</taxon>
    </lineage>
</organism>
<evidence type="ECO:0000259" key="5">
    <source>
        <dbReference type="SMART" id="SM00382"/>
    </source>
</evidence>
<feature type="domain" description="AAA+ ATPase" evidence="5">
    <location>
        <begin position="288"/>
        <end position="425"/>
    </location>
</feature>
<dbReference type="SUPFAM" id="SSF52540">
    <property type="entry name" value="P-loop containing nucleoside triphosphate hydrolases"/>
    <property type="match status" value="1"/>
</dbReference>
<name>A0A330LFN8_9BACT</name>
<keyword evidence="1" id="KW-0547">Nucleotide-binding</keyword>
<proteinExistence type="inferred from homology"/>
<dbReference type="AlphaFoldDB" id="A0A330LFN8"/>
<reference evidence="7" key="1">
    <citation type="submission" date="2018-04" db="EMBL/GenBank/DDBJ databases">
        <authorList>
            <person name="Lucker S."/>
            <person name="Sakoula D."/>
        </authorList>
    </citation>
    <scope>NUCLEOTIDE SEQUENCE [LARGE SCALE GENOMIC DNA]</scope>
</reference>
<dbReference type="SMART" id="SM00382">
    <property type="entry name" value="AAA"/>
    <property type="match status" value="1"/>
</dbReference>
<dbReference type="InterPro" id="IPR052381">
    <property type="entry name" value="AAA_domain_protein"/>
</dbReference>
<keyword evidence="7" id="KW-1185">Reference proteome</keyword>
<dbReference type="PANTHER" id="PTHR42960:SF1">
    <property type="entry name" value="YCF46 PROTEIN"/>
    <property type="match status" value="1"/>
</dbReference>
<dbReference type="GO" id="GO:0016887">
    <property type="term" value="F:ATP hydrolysis activity"/>
    <property type="evidence" value="ECO:0007669"/>
    <property type="project" value="InterPro"/>
</dbReference>
<evidence type="ECO:0000256" key="2">
    <source>
        <dbReference type="ARBA" id="ARBA00022840"/>
    </source>
</evidence>
<keyword evidence="2" id="KW-0067">ATP-binding</keyword>
<dbReference type="InterPro" id="IPR027417">
    <property type="entry name" value="P-loop_NTPase"/>
</dbReference>
<dbReference type="Proteomes" id="UP000248168">
    <property type="component" value="Unassembled WGS sequence"/>
</dbReference>
<protein>
    <recommendedName>
        <fullName evidence="4">Uncharacterized AAA domain-containing protein ycf46</fullName>
    </recommendedName>
</protein>
<dbReference type="Gene3D" id="1.10.8.60">
    <property type="match status" value="1"/>
</dbReference>
<evidence type="ECO:0000313" key="6">
    <source>
        <dbReference type="EMBL" id="SPP65848.1"/>
    </source>
</evidence>
<gene>
    <name evidence="6" type="ORF">NITLEN_40321</name>
</gene>
<dbReference type="InterPro" id="IPR003959">
    <property type="entry name" value="ATPase_AAA_core"/>
</dbReference>
<dbReference type="InParanoid" id="A0A330LFN8"/>